<feature type="region of interest" description="Disordered" evidence="7">
    <location>
        <begin position="601"/>
        <end position="621"/>
    </location>
</feature>
<evidence type="ECO:0000256" key="6">
    <source>
        <dbReference type="RuleBase" id="RU367018"/>
    </source>
</evidence>
<reference evidence="9" key="1">
    <citation type="submission" date="2020-05" db="EMBL/GenBank/DDBJ databases">
        <title>WGS assembly of Corymbia citriodora subspecies variegata.</title>
        <authorList>
            <person name="Barry K."/>
            <person name="Hundley H."/>
            <person name="Shu S."/>
            <person name="Jenkins J."/>
            <person name="Grimwood J."/>
            <person name="Baten A."/>
        </authorList>
    </citation>
    <scope>NUCLEOTIDE SEQUENCE</scope>
    <source>
        <strain evidence="9">CV2-018</strain>
    </source>
</reference>
<keyword evidence="4 6" id="KW-0862">Zinc</keyword>
<organism evidence="9 10">
    <name type="scientific">Corymbia citriodora subsp. variegata</name>
    <dbReference type="NCBI Taxonomy" id="360336"/>
    <lineage>
        <taxon>Eukaryota</taxon>
        <taxon>Viridiplantae</taxon>
        <taxon>Streptophyta</taxon>
        <taxon>Embryophyta</taxon>
        <taxon>Tracheophyta</taxon>
        <taxon>Spermatophyta</taxon>
        <taxon>Magnoliopsida</taxon>
        <taxon>eudicotyledons</taxon>
        <taxon>Gunneridae</taxon>
        <taxon>Pentapetalae</taxon>
        <taxon>rosids</taxon>
        <taxon>malvids</taxon>
        <taxon>Myrtales</taxon>
        <taxon>Myrtaceae</taxon>
        <taxon>Myrtoideae</taxon>
        <taxon>Eucalypteae</taxon>
        <taxon>Corymbia</taxon>
    </lineage>
</organism>
<dbReference type="GO" id="GO:0008270">
    <property type="term" value="F:zinc ion binding"/>
    <property type="evidence" value="ECO:0007669"/>
    <property type="project" value="UniProtKB-UniRule"/>
</dbReference>
<protein>
    <recommendedName>
        <fullName evidence="6">Protein FAR1-RELATED SEQUENCE</fullName>
    </recommendedName>
</protein>
<keyword evidence="10" id="KW-1185">Reference proteome</keyword>
<evidence type="ECO:0000256" key="7">
    <source>
        <dbReference type="SAM" id="MobiDB-lite"/>
    </source>
</evidence>
<comment type="subcellular location">
    <subcellularLocation>
        <location evidence="6">Nucleus</location>
    </subcellularLocation>
</comment>
<evidence type="ECO:0000256" key="4">
    <source>
        <dbReference type="ARBA" id="ARBA00022833"/>
    </source>
</evidence>
<dbReference type="Proteomes" id="UP000806378">
    <property type="component" value="Unassembled WGS sequence"/>
</dbReference>
<evidence type="ECO:0000259" key="8">
    <source>
        <dbReference type="PROSITE" id="PS50966"/>
    </source>
</evidence>
<dbReference type="SMART" id="SM00575">
    <property type="entry name" value="ZnF_PMZ"/>
    <property type="match status" value="1"/>
</dbReference>
<dbReference type="Pfam" id="PF04434">
    <property type="entry name" value="SWIM"/>
    <property type="match status" value="1"/>
</dbReference>
<dbReference type="InterPro" id="IPR006564">
    <property type="entry name" value="Znf_PMZ"/>
</dbReference>
<dbReference type="Gramene" id="rna-gnl|WGS:JABURB|Cocit.L3032.1">
    <property type="protein sequence ID" value="cds-KAF7851720.1"/>
    <property type="gene ID" value="gene-BT93_L3032"/>
</dbReference>
<dbReference type="PANTHER" id="PTHR31669">
    <property type="entry name" value="PROTEIN FAR1-RELATED SEQUENCE 10-RELATED"/>
    <property type="match status" value="1"/>
</dbReference>
<dbReference type="GO" id="GO:0006355">
    <property type="term" value="P:regulation of DNA-templated transcription"/>
    <property type="evidence" value="ECO:0007669"/>
    <property type="project" value="UniProtKB-UniRule"/>
</dbReference>
<dbReference type="InterPro" id="IPR031052">
    <property type="entry name" value="FHY3/FAR1"/>
</dbReference>
<dbReference type="PROSITE" id="PS50966">
    <property type="entry name" value="ZF_SWIM"/>
    <property type="match status" value="1"/>
</dbReference>
<dbReference type="InterPro" id="IPR004330">
    <property type="entry name" value="FAR1_DNA_bnd_dom"/>
</dbReference>
<comment type="function">
    <text evidence="6">Putative transcription activator involved in regulating light control of development.</text>
</comment>
<dbReference type="AlphaFoldDB" id="A0A8T0CWA4"/>
<evidence type="ECO:0000256" key="3">
    <source>
        <dbReference type="ARBA" id="ARBA00022771"/>
    </source>
</evidence>
<dbReference type="GO" id="GO:0005634">
    <property type="term" value="C:nucleus"/>
    <property type="evidence" value="ECO:0007669"/>
    <property type="project" value="UniProtKB-SubCell"/>
</dbReference>
<gene>
    <name evidence="9" type="ORF">BT93_L3032</name>
</gene>
<evidence type="ECO:0000256" key="1">
    <source>
        <dbReference type="ARBA" id="ARBA00005889"/>
    </source>
</evidence>
<dbReference type="InterPro" id="IPR007527">
    <property type="entry name" value="Znf_SWIM"/>
</dbReference>
<evidence type="ECO:0000256" key="2">
    <source>
        <dbReference type="ARBA" id="ARBA00022723"/>
    </source>
</evidence>
<name>A0A8T0CWA4_CORYI</name>
<feature type="compositionally biased region" description="Acidic residues" evidence="7">
    <location>
        <begin position="604"/>
        <end position="613"/>
    </location>
</feature>
<dbReference type="Pfam" id="PF03101">
    <property type="entry name" value="FAR1"/>
    <property type="match status" value="1"/>
</dbReference>
<evidence type="ECO:0000313" key="9">
    <source>
        <dbReference type="EMBL" id="KAF7851720.1"/>
    </source>
</evidence>
<proteinExistence type="inferred from homology"/>
<comment type="similarity">
    <text evidence="1 6">Belongs to the FHY3/FAR1 family.</text>
</comment>
<comment type="caution">
    <text evidence="9">The sequence shown here is derived from an EMBL/GenBank/DDBJ whole genome shotgun (WGS) entry which is preliminary data.</text>
</comment>
<dbReference type="OrthoDB" id="751756at2759"/>
<evidence type="ECO:0000313" key="10">
    <source>
        <dbReference type="Proteomes" id="UP000806378"/>
    </source>
</evidence>
<dbReference type="EMBL" id="MU089527">
    <property type="protein sequence ID" value="KAF7851720.1"/>
    <property type="molecule type" value="Genomic_DNA"/>
</dbReference>
<dbReference type="InterPro" id="IPR018289">
    <property type="entry name" value="MULE_transposase_dom"/>
</dbReference>
<evidence type="ECO:0000256" key="5">
    <source>
        <dbReference type="PROSITE-ProRule" id="PRU00325"/>
    </source>
</evidence>
<feature type="domain" description="SWIM-type" evidence="8">
    <location>
        <begin position="484"/>
        <end position="520"/>
    </location>
</feature>
<dbReference type="PANTHER" id="PTHR31669:SF282">
    <property type="entry name" value="PROTEIN FAR1-RELATED SEQUENCE"/>
    <property type="match status" value="1"/>
</dbReference>
<keyword evidence="2 6" id="KW-0479">Metal-binding</keyword>
<dbReference type="Pfam" id="PF10551">
    <property type="entry name" value="MULE"/>
    <property type="match status" value="1"/>
</dbReference>
<keyword evidence="6" id="KW-0539">Nucleus</keyword>
<keyword evidence="3 5" id="KW-0863">Zinc-finger</keyword>
<accession>A0A8T0CWA4</accession>
<sequence length="621" mass="70943">MVFSSEKEVHDFYSNYAKKEGFNVRRGKAEYLPSDKSVLKAKYFLCTSQGHKSKEQIKKPTRYKRQDTRTGCAAMIKCTVNDGTWMISKVVLEHNHTLERSADGISGRAEGSHVMTSLSTGKIADEITPIVSNVNHSDVSQGTYKSHPMPGSDDTQKLIDYFKNMQIEDPFFFHTTQVEAAQGMANFFWRDSQSKVDYMHFGDVLVLDTRTRINKYDMICAAFWGLNHHRQRIIFGWAVLVNQTSFNWLLQSFLEAMSWRKPRTIITDVSKEIANALTAVLPETRHCLPAWSIWSSSCEYLLPLVDQVDRPGLGDLFSELVFSVHSQEEFDSKWKSFIGKFKLHEDVRLASLYRTREKWSHAFTKNAFSASLLSIRNLENARAVFGNLSLETMTLYQIALRCEEAAKHMRMEELKEDTDCEKDMENLVDRSPMMMKDAQRLYTRPIFKMFQGEFINSLSLVIEESGTTATHCKFKLTEEDTKIHTVEFDPSNLTLACSCGQFESVGILCFHALKVLNYKNIFKIPTYHLLKRWTKSAKDSLPVSTSNIGIADNGNPINSFHDKFMQGASHVAHVCTTKKRKNMALKFIYLTLEHIAKTPRTEEVADAVEDSDGNNDMGQTI</sequence>